<evidence type="ECO:0000256" key="2">
    <source>
        <dbReference type="SAM" id="MobiDB-lite"/>
    </source>
</evidence>
<feature type="compositionally biased region" description="Basic and acidic residues" evidence="2">
    <location>
        <begin position="580"/>
        <end position="590"/>
    </location>
</feature>
<feature type="coiled-coil region" evidence="1">
    <location>
        <begin position="442"/>
        <end position="469"/>
    </location>
</feature>
<dbReference type="EMBL" id="LAZR01030695">
    <property type="protein sequence ID" value="KKL55840.1"/>
    <property type="molecule type" value="Genomic_DNA"/>
</dbReference>
<accession>A0A0F9FF10</accession>
<feature type="region of interest" description="Disordered" evidence="2">
    <location>
        <begin position="580"/>
        <end position="600"/>
    </location>
</feature>
<proteinExistence type="predicted"/>
<gene>
    <name evidence="3" type="ORF">LCGC14_2251390</name>
</gene>
<comment type="caution">
    <text evidence="3">The sequence shown here is derived from an EMBL/GenBank/DDBJ whole genome shotgun (WGS) entry which is preliminary data.</text>
</comment>
<feature type="non-terminal residue" evidence="3">
    <location>
        <position position="600"/>
    </location>
</feature>
<keyword evidence="1" id="KW-0175">Coiled coil</keyword>
<feature type="non-terminal residue" evidence="3">
    <location>
        <position position="1"/>
    </location>
</feature>
<reference evidence="3" key="1">
    <citation type="journal article" date="2015" name="Nature">
        <title>Complex archaea that bridge the gap between prokaryotes and eukaryotes.</title>
        <authorList>
            <person name="Spang A."/>
            <person name="Saw J.H."/>
            <person name="Jorgensen S.L."/>
            <person name="Zaremba-Niedzwiedzka K."/>
            <person name="Martijn J."/>
            <person name="Lind A.E."/>
            <person name="van Eijk R."/>
            <person name="Schleper C."/>
            <person name="Guy L."/>
            <person name="Ettema T.J."/>
        </authorList>
    </citation>
    <scope>NUCLEOTIDE SEQUENCE</scope>
</reference>
<evidence type="ECO:0000256" key="1">
    <source>
        <dbReference type="SAM" id="Coils"/>
    </source>
</evidence>
<feature type="region of interest" description="Disordered" evidence="2">
    <location>
        <begin position="40"/>
        <end position="92"/>
    </location>
</feature>
<protein>
    <submittedName>
        <fullName evidence="3">Uncharacterized protein</fullName>
    </submittedName>
</protein>
<feature type="region of interest" description="Disordered" evidence="2">
    <location>
        <begin position="163"/>
        <end position="184"/>
    </location>
</feature>
<name>A0A0F9FF10_9ZZZZ</name>
<evidence type="ECO:0000313" key="3">
    <source>
        <dbReference type="EMBL" id="KKL55840.1"/>
    </source>
</evidence>
<feature type="region of interest" description="Disordered" evidence="2">
    <location>
        <begin position="235"/>
        <end position="260"/>
    </location>
</feature>
<organism evidence="3">
    <name type="scientific">marine sediment metagenome</name>
    <dbReference type="NCBI Taxonomy" id="412755"/>
    <lineage>
        <taxon>unclassified sequences</taxon>
        <taxon>metagenomes</taxon>
        <taxon>ecological metagenomes</taxon>
    </lineage>
</organism>
<sequence length="600" mass="67457">VPTKVAPDIQSFVEGVKDGTVIEEKAARVSPEVEKAGDILAKEKADKLRKGKMEVTKPEEKPAATPKKEVKPAVEKLKPEKQPEITPEKPHTFDTQFMDDAALVERVEVADKTIAALDKMEKAGETGIVKDKEVHLDASNTTQLFGPGRNKIESPADIARLKQEAQDAKQAAEESIARRKGVEPTEGKIKYGEREFDSVDELAEELSKYPVERLPLPEMDIKVFQAMEKAIEIQKERKATEEPAPKKEVEEKPPKELTQEQVSHNTLVEQVRSLNKIPKTHTLKRSKAMEGVTSTATKLGYELKEEKGKVIALNEKGKRIKTIPTPAEYVSMEDVKDEKASKFVREFLEQKENITDLGIPLYGKKLLKAREDALAGKKNQNSDMLIRELQRMHEEGYIEVRAVDEVRRIPVEDMESLMMDQKLLDFVNEHGVLDVTNIDKALEAGLIKKADYERTKQQLEEDIRQRVKAELGFEEEGYGVEDTEGKKVEKPKLSDEMRTLAEKIRKAKLDTEGTMMGTLPLFPQAVNFSIEVVATAIEGGAALVDAVNTGIAKLKEQEFFKNLSKEDQKKMEEDVRSKMNELVGVEEKQTDAATMTIEDE</sequence>
<dbReference type="AlphaFoldDB" id="A0A0F9FF10"/>
<feature type="compositionally biased region" description="Basic and acidic residues" evidence="2">
    <location>
        <begin position="235"/>
        <end position="258"/>
    </location>
</feature>